<dbReference type="Proteomes" id="UP000660668">
    <property type="component" value="Unassembled WGS sequence"/>
</dbReference>
<dbReference type="Gene3D" id="3.90.1200.10">
    <property type="match status" value="1"/>
</dbReference>
<proteinExistence type="predicted"/>
<organism evidence="2 3">
    <name type="scientific">Nocardioides agariphilus</name>
    <dbReference type="NCBI Taxonomy" id="433664"/>
    <lineage>
        <taxon>Bacteria</taxon>
        <taxon>Bacillati</taxon>
        <taxon>Actinomycetota</taxon>
        <taxon>Actinomycetes</taxon>
        <taxon>Propionibacteriales</taxon>
        <taxon>Nocardioidaceae</taxon>
        <taxon>Nocardioides</taxon>
    </lineage>
</organism>
<dbReference type="InterPro" id="IPR011009">
    <property type="entry name" value="Kinase-like_dom_sf"/>
</dbReference>
<dbReference type="AlphaFoldDB" id="A0A930YLD7"/>
<keyword evidence="3" id="KW-1185">Reference proteome</keyword>
<dbReference type="RefSeq" id="WP_194695135.1">
    <property type="nucleotide sequence ID" value="NZ_JADKPO010000004.1"/>
</dbReference>
<feature type="domain" description="Aminoglycoside phosphotransferase" evidence="1">
    <location>
        <begin position="153"/>
        <end position="297"/>
    </location>
</feature>
<evidence type="ECO:0000313" key="2">
    <source>
        <dbReference type="EMBL" id="MBF4766979.1"/>
    </source>
</evidence>
<comment type="caution">
    <text evidence="2">The sequence shown here is derived from an EMBL/GenBank/DDBJ whole genome shotgun (WGS) entry which is preliminary data.</text>
</comment>
<dbReference type="EMBL" id="JADKPO010000004">
    <property type="protein sequence ID" value="MBF4766979.1"/>
    <property type="molecule type" value="Genomic_DNA"/>
</dbReference>
<dbReference type="InterPro" id="IPR002575">
    <property type="entry name" value="Aminoglycoside_PTrfase"/>
</dbReference>
<evidence type="ECO:0000259" key="1">
    <source>
        <dbReference type="Pfam" id="PF01636"/>
    </source>
</evidence>
<reference evidence="2" key="1">
    <citation type="submission" date="2020-11" db="EMBL/GenBank/DDBJ databases">
        <title>Nocardioides cynanchi sp. nov., isolated from soil of rhizosphere of Cynanchum wilfordii.</title>
        <authorList>
            <person name="Lee J.-S."/>
            <person name="Suh M.K."/>
            <person name="Kim J.-S."/>
        </authorList>
    </citation>
    <scope>NUCLEOTIDE SEQUENCE</scope>
    <source>
        <strain evidence="2">KCTC 19276</strain>
    </source>
</reference>
<sequence length="378" mass="41085">MHDRSALGAADVDDTTLTGLVAGLLGAPAAEVGVLDSEVTEFPYDLPAITTGGRYVVQGTATVAGERTPYELFVKVVQSWSRSPFFAMVPDEMKDFAEASVPWRTEPLAYRSDLADRLPDGLRMPRAVGVFDLDDKSAAVWLEKVTVVPRPWDDARYERAAYLLGRLSGSPQVADLARVGQHSFTVADYALGRLANQVLPQLHDDSVWQHPLVATAFDDDLRHGLRVAAGRLPQYVEELMGLPVLAAHGDACPNNLLTTEDDESFTLIDYGFWQPMPPGADLAQLLVGDVQIGRCRAGDLAARDDRNLAAYERGLRDEGCDISQTAVRRGHALHMLLFTGLSALPTELLGRPPSPALEAQVTDRAAIARFCLDRVAAE</sequence>
<gene>
    <name evidence="2" type="ORF">ISU10_04280</name>
</gene>
<dbReference type="SUPFAM" id="SSF56112">
    <property type="entry name" value="Protein kinase-like (PK-like)"/>
    <property type="match status" value="1"/>
</dbReference>
<evidence type="ECO:0000313" key="3">
    <source>
        <dbReference type="Proteomes" id="UP000660668"/>
    </source>
</evidence>
<name>A0A930YLD7_9ACTN</name>
<accession>A0A930YLD7</accession>
<protein>
    <submittedName>
        <fullName evidence="2">Phosphotransferase</fullName>
    </submittedName>
</protein>
<dbReference type="Pfam" id="PF01636">
    <property type="entry name" value="APH"/>
    <property type="match status" value="1"/>
</dbReference>